<dbReference type="Pfam" id="PF13676">
    <property type="entry name" value="TIR_2"/>
    <property type="match status" value="1"/>
</dbReference>
<accession>A0A818EAV2</accession>
<dbReference type="AlphaFoldDB" id="A0A818EAV2"/>
<dbReference type="Gene3D" id="3.40.50.10140">
    <property type="entry name" value="Toll/interleukin-1 receptor homology (TIR) domain"/>
    <property type="match status" value="1"/>
</dbReference>
<dbReference type="SUPFAM" id="SSF48371">
    <property type="entry name" value="ARM repeat"/>
    <property type="match status" value="1"/>
</dbReference>
<dbReference type="PROSITE" id="PS50104">
    <property type="entry name" value="TIR"/>
    <property type="match status" value="1"/>
</dbReference>
<protein>
    <recommendedName>
        <fullName evidence="1">TIR domain-containing protein</fullName>
    </recommendedName>
</protein>
<name>A0A818EAV2_9BILA</name>
<dbReference type="GO" id="GO:0007165">
    <property type="term" value="P:signal transduction"/>
    <property type="evidence" value="ECO:0007669"/>
    <property type="project" value="InterPro"/>
</dbReference>
<dbReference type="SMART" id="SM00255">
    <property type="entry name" value="TIR"/>
    <property type="match status" value="1"/>
</dbReference>
<evidence type="ECO:0000313" key="4">
    <source>
        <dbReference type="Proteomes" id="UP000663865"/>
    </source>
</evidence>
<reference evidence="2" key="1">
    <citation type="submission" date="2021-02" db="EMBL/GenBank/DDBJ databases">
        <authorList>
            <person name="Nowell W R."/>
        </authorList>
    </citation>
    <scope>NUCLEOTIDE SEQUENCE</scope>
</reference>
<feature type="domain" description="TIR" evidence="1">
    <location>
        <begin position="366"/>
        <end position="492"/>
    </location>
</feature>
<dbReference type="Gene3D" id="1.25.10.10">
    <property type="entry name" value="Leucine-rich Repeat Variant"/>
    <property type="match status" value="1"/>
</dbReference>
<dbReference type="PANTHER" id="PTHR46270:SF2">
    <property type="entry name" value="TIR DOMAIN-CONTAINING PROTEIN"/>
    <property type="match status" value="1"/>
</dbReference>
<dbReference type="SUPFAM" id="SSF52200">
    <property type="entry name" value="Toll/Interleukin receptor TIR domain"/>
    <property type="match status" value="1"/>
</dbReference>
<evidence type="ECO:0000259" key="1">
    <source>
        <dbReference type="PROSITE" id="PS50104"/>
    </source>
</evidence>
<dbReference type="Proteomes" id="UP000663838">
    <property type="component" value="Unassembled WGS sequence"/>
</dbReference>
<dbReference type="EMBL" id="CAJNYV010001995">
    <property type="protein sequence ID" value="CAF3449310.1"/>
    <property type="molecule type" value="Genomic_DNA"/>
</dbReference>
<dbReference type="EMBL" id="CAJOBS010000442">
    <property type="protein sequence ID" value="CAF4577840.1"/>
    <property type="molecule type" value="Genomic_DNA"/>
</dbReference>
<sequence length="641" mass="73335">MTLANPKLTDELTIAVDQVCSPLYAQMFEKIAKEQPSSIPNAENVMLQNYPNQITWYGGSRRPEIIERIRRAQLKWFNSWLSEHNTGQPPYVKWGLTMTNILLHVSNLLFRIDLGDIITMDEQRNDCRQIADTIKRILVSVSESNPVTIDPDGLPLVQTLLQILFYFTVDVELVIYLKSLQLVDLLNAFIRTSNNDNEIHLHAYRILAVVMGEADIKQLQNSSRIATVFIKFIKDTIDEGVRSEGRLHNSLRSLKVLTQHDQIREELIKQKGDSLFLRCALEDNFNPLKAKLPALEILLALTFNKDFAATLKDNTAFINHVRTLTSSPQQELQLVATALIWKLEKEPETTVQPVQEQMSSPTIAKKQYNIMISYSHNDKELCHRILNALEKDQLRVWIDSRLMHGATFDAMAKAIENTEFVVMCMSDAYKQSAFCEMEASYAVKRRCHIIPLVMTANYKADGWLGVLTSALIYVDFPKLGFDKAYQELKKQIGLFRMNDSNSTPANHGILHHDSFSLTAIIPKAISTVEKNKEPRPVVEYPHYIDMWTKDHVKSFLLDKELDMLIPTFEGMNGRLLHKVYNMCQTNEQAMFSSLKEDVARSQLTTALSLKDYLIFLDEIKIYIPYKAGDQLNPTSAICNLM</sequence>
<proteinExistence type="predicted"/>
<gene>
    <name evidence="2" type="ORF">KIK155_LOCUS12261</name>
    <name evidence="3" type="ORF">TOA249_LOCUS9061</name>
</gene>
<dbReference type="InterPro" id="IPR000157">
    <property type="entry name" value="TIR_dom"/>
</dbReference>
<comment type="caution">
    <text evidence="2">The sequence shown here is derived from an EMBL/GenBank/DDBJ whole genome shotgun (WGS) entry which is preliminary data.</text>
</comment>
<dbReference type="Proteomes" id="UP000663865">
    <property type="component" value="Unassembled WGS sequence"/>
</dbReference>
<dbReference type="InterPro" id="IPR011989">
    <property type="entry name" value="ARM-like"/>
</dbReference>
<evidence type="ECO:0000313" key="3">
    <source>
        <dbReference type="EMBL" id="CAF4577840.1"/>
    </source>
</evidence>
<dbReference type="InterPro" id="IPR016024">
    <property type="entry name" value="ARM-type_fold"/>
</dbReference>
<dbReference type="InterPro" id="IPR035897">
    <property type="entry name" value="Toll_tir_struct_dom_sf"/>
</dbReference>
<dbReference type="PANTHER" id="PTHR46270">
    <property type="entry name" value="ARMADILLO-TYPE FOLD-RELATED"/>
    <property type="match status" value="1"/>
</dbReference>
<organism evidence="2 4">
    <name type="scientific">Rotaria socialis</name>
    <dbReference type="NCBI Taxonomy" id="392032"/>
    <lineage>
        <taxon>Eukaryota</taxon>
        <taxon>Metazoa</taxon>
        <taxon>Spiralia</taxon>
        <taxon>Gnathifera</taxon>
        <taxon>Rotifera</taxon>
        <taxon>Eurotatoria</taxon>
        <taxon>Bdelloidea</taxon>
        <taxon>Philodinida</taxon>
        <taxon>Philodinidae</taxon>
        <taxon>Rotaria</taxon>
    </lineage>
</organism>
<evidence type="ECO:0000313" key="2">
    <source>
        <dbReference type="EMBL" id="CAF3449310.1"/>
    </source>
</evidence>